<dbReference type="Proteomes" id="UP000034491">
    <property type="component" value="Unassembled WGS sequence"/>
</dbReference>
<dbReference type="GO" id="GO:0032259">
    <property type="term" value="P:methylation"/>
    <property type="evidence" value="ECO:0007669"/>
    <property type="project" value="UniProtKB-KW"/>
</dbReference>
<accession>A0A0M2RA82</accession>
<evidence type="ECO:0000313" key="3">
    <source>
        <dbReference type="EMBL" id="KKJ78576.1"/>
    </source>
</evidence>
<dbReference type="CDD" id="cd02440">
    <property type="entry name" value="AdoMet_MTases"/>
    <property type="match status" value="1"/>
</dbReference>
<keyword evidence="4" id="KW-1185">Reference proteome</keyword>
<evidence type="ECO:0000256" key="2">
    <source>
        <dbReference type="ARBA" id="ARBA00022679"/>
    </source>
</evidence>
<dbReference type="SUPFAM" id="SSF53335">
    <property type="entry name" value="S-adenosyl-L-methionine-dependent methyltransferases"/>
    <property type="match status" value="1"/>
</dbReference>
<dbReference type="PANTHER" id="PTHR43648:SF1">
    <property type="entry name" value="ELECTRON TRANSFER FLAVOPROTEIN BETA SUBUNIT LYSINE METHYLTRANSFERASE"/>
    <property type="match status" value="1"/>
</dbReference>
<dbReference type="EMBL" id="LANI01000001">
    <property type="protein sequence ID" value="KKJ78576.1"/>
    <property type="molecule type" value="Genomic_DNA"/>
</dbReference>
<name>A0A0M2RA82_9PROT</name>
<dbReference type="RefSeq" id="WP_046501493.1">
    <property type="nucleotide sequence ID" value="NZ_LANI01000001.1"/>
</dbReference>
<proteinExistence type="predicted"/>
<evidence type="ECO:0000313" key="4">
    <source>
        <dbReference type="Proteomes" id="UP000034491"/>
    </source>
</evidence>
<dbReference type="PANTHER" id="PTHR43648">
    <property type="entry name" value="ELECTRON TRANSFER FLAVOPROTEIN BETA SUBUNIT LYSINE METHYLTRANSFERASE"/>
    <property type="match status" value="1"/>
</dbReference>
<gene>
    <name evidence="3" type="ORF">WH95_00235</name>
</gene>
<organism evidence="3 4">
    <name type="scientific">Kiloniella litopenaei</name>
    <dbReference type="NCBI Taxonomy" id="1549748"/>
    <lineage>
        <taxon>Bacteria</taxon>
        <taxon>Pseudomonadati</taxon>
        <taxon>Pseudomonadota</taxon>
        <taxon>Alphaproteobacteria</taxon>
        <taxon>Rhodospirillales</taxon>
        <taxon>Kiloniellaceae</taxon>
        <taxon>Kiloniella</taxon>
    </lineage>
</organism>
<dbReference type="Gene3D" id="3.40.50.150">
    <property type="entry name" value="Vaccinia Virus protein VP39"/>
    <property type="match status" value="1"/>
</dbReference>
<dbReference type="Pfam" id="PF06325">
    <property type="entry name" value="PrmA"/>
    <property type="match status" value="1"/>
</dbReference>
<dbReference type="OrthoDB" id="9800643at2"/>
<dbReference type="AlphaFoldDB" id="A0A0M2RA82"/>
<dbReference type="InterPro" id="IPR029063">
    <property type="entry name" value="SAM-dependent_MTases_sf"/>
</dbReference>
<reference evidence="3 4" key="1">
    <citation type="submission" date="2015-03" db="EMBL/GenBank/DDBJ databases">
        <title>Genome sequence of Kiloniella sp. P1-1, isolated from the gut microflora of Pacific white shrimp, Penaeus vannamei.</title>
        <authorList>
            <person name="Shao Z."/>
            <person name="Wang L."/>
            <person name="Li X."/>
        </authorList>
    </citation>
    <scope>NUCLEOTIDE SEQUENCE [LARGE SCALE GENOMIC DNA]</scope>
    <source>
        <strain evidence="3 4">P1-1</strain>
    </source>
</reference>
<dbReference type="STRING" id="1549748.WH95_00235"/>
<dbReference type="GO" id="GO:0008276">
    <property type="term" value="F:protein methyltransferase activity"/>
    <property type="evidence" value="ECO:0007669"/>
    <property type="project" value="TreeGrafter"/>
</dbReference>
<dbReference type="InterPro" id="IPR050078">
    <property type="entry name" value="Ribosomal_L11_MeTrfase_PrmA"/>
</dbReference>
<sequence>MKKFSAGLQELTILETGKIRVTRYSEFLLLYLENLAFSQQRICDFGCGTGVLGIYAAKRGAHSVTGFDIDPDAITLSKENISLNDFSNFQPYLIKDHVNRESYDFIISNPASLPTVKASGKEFFSGGVYGIDMIRDLFDFSARHLEKDGRIFFLQTSLSSINKAANYAHNKGFNYKIIGVFQTEIRDHYQEFWHRVEQNQRTGDAHFVEINGTHSEIVYLVEAKYRDQL</sequence>
<protein>
    <recommendedName>
        <fullName evidence="5">Methyltransferase small domain-containing protein</fullName>
    </recommendedName>
</protein>
<comment type="caution">
    <text evidence="3">The sequence shown here is derived from an EMBL/GenBank/DDBJ whole genome shotgun (WGS) entry which is preliminary data.</text>
</comment>
<evidence type="ECO:0008006" key="5">
    <source>
        <dbReference type="Google" id="ProtNLM"/>
    </source>
</evidence>
<evidence type="ECO:0000256" key="1">
    <source>
        <dbReference type="ARBA" id="ARBA00022603"/>
    </source>
</evidence>
<keyword evidence="2" id="KW-0808">Transferase</keyword>
<keyword evidence="1" id="KW-0489">Methyltransferase</keyword>